<proteinExistence type="predicted"/>
<comment type="caution">
    <text evidence="1">The sequence shown here is derived from an EMBL/GenBank/DDBJ whole genome shotgun (WGS) entry which is preliminary data.</text>
</comment>
<evidence type="ECO:0000313" key="1">
    <source>
        <dbReference type="EMBL" id="EEK16260.1"/>
    </source>
</evidence>
<organism evidence="1 2">
    <name type="scientific">Porphyromonas uenonis 60-3</name>
    <dbReference type="NCBI Taxonomy" id="596327"/>
    <lineage>
        <taxon>Bacteria</taxon>
        <taxon>Pseudomonadati</taxon>
        <taxon>Bacteroidota</taxon>
        <taxon>Bacteroidia</taxon>
        <taxon>Bacteroidales</taxon>
        <taxon>Porphyromonadaceae</taxon>
        <taxon>Porphyromonas</taxon>
    </lineage>
</organism>
<dbReference type="AlphaFoldDB" id="C2MDE0"/>
<evidence type="ECO:0000313" key="2">
    <source>
        <dbReference type="Proteomes" id="UP000003303"/>
    </source>
</evidence>
<protein>
    <submittedName>
        <fullName evidence="1">Uncharacterized protein</fullName>
    </submittedName>
</protein>
<gene>
    <name evidence="1" type="ORF">PORUE0001_1435</name>
</gene>
<reference evidence="1 2" key="1">
    <citation type="submission" date="2009-04" db="EMBL/GenBank/DDBJ databases">
        <authorList>
            <person name="Sebastian Y."/>
            <person name="Madupu R."/>
            <person name="Durkin A.S."/>
            <person name="Torralba M."/>
            <person name="Methe B."/>
            <person name="Sutton G.G."/>
            <person name="Strausberg R.L."/>
            <person name="Nelson K.E."/>
        </authorList>
    </citation>
    <scope>NUCLEOTIDE SEQUENCE [LARGE SCALE GENOMIC DNA]</scope>
    <source>
        <strain evidence="1 2">60-3</strain>
    </source>
</reference>
<accession>C2MDE0</accession>
<sequence>MLPSDLTLSALRFILSAKSRQSCLQDCETVDFCNSLIMRQSWYFTNHFDLYAVFSLHL</sequence>
<dbReference type="EMBL" id="ACLR01000183">
    <property type="protein sequence ID" value="EEK16260.1"/>
    <property type="molecule type" value="Genomic_DNA"/>
</dbReference>
<name>C2MDE0_9PORP</name>
<keyword evidence="2" id="KW-1185">Reference proteome</keyword>
<dbReference type="Proteomes" id="UP000003303">
    <property type="component" value="Unassembled WGS sequence"/>
</dbReference>